<dbReference type="GO" id="GO:0004795">
    <property type="term" value="F:threonine synthase activity"/>
    <property type="evidence" value="ECO:0007669"/>
    <property type="project" value="UniProtKB-EC"/>
</dbReference>
<proteinExistence type="predicted"/>
<dbReference type="EC" id="4.2.3.1" evidence="6"/>
<evidence type="ECO:0000256" key="3">
    <source>
        <dbReference type="ARBA" id="ARBA00023239"/>
    </source>
</evidence>
<dbReference type="AlphaFoldDB" id="D3SRE7"/>
<evidence type="ECO:0000313" key="6">
    <source>
        <dbReference type="EMBL" id="ADD04652.1"/>
    </source>
</evidence>
<dbReference type="KEGG" id="nmg:Nmag_1068"/>
<dbReference type="NCBIfam" id="NF006050">
    <property type="entry name" value="PRK08197.1"/>
    <property type="match status" value="1"/>
</dbReference>
<evidence type="ECO:0000313" key="8">
    <source>
        <dbReference type="Proteomes" id="UP000001879"/>
    </source>
</evidence>
<organism evidence="6 8">
    <name type="scientific">Natrialba magadii (strain ATCC 43099 / DSM 3394 / CCM 3739 / CIP 104546 / IAM 13178 / JCM 8861 / NBRC 102185 / NCIMB 2190 / MS3)</name>
    <name type="common">Natronobacterium magadii</name>
    <dbReference type="NCBI Taxonomy" id="547559"/>
    <lineage>
        <taxon>Archaea</taxon>
        <taxon>Methanobacteriati</taxon>
        <taxon>Methanobacteriota</taxon>
        <taxon>Stenosarchaea group</taxon>
        <taxon>Halobacteria</taxon>
        <taxon>Halobacteriales</taxon>
        <taxon>Natrialbaceae</taxon>
        <taxon>Natrialba</taxon>
    </lineage>
</organism>
<evidence type="ECO:0000256" key="1">
    <source>
        <dbReference type="ARBA" id="ARBA00001933"/>
    </source>
</evidence>
<comment type="cofactor">
    <cofactor evidence="1">
        <name>pyridoxal 5'-phosphate</name>
        <dbReference type="ChEBI" id="CHEBI:597326"/>
    </cofactor>
</comment>
<dbReference type="eggNOG" id="arCOG01434">
    <property type="taxonomic scope" value="Archaea"/>
</dbReference>
<dbReference type="PaxDb" id="547559-Nmag_1068"/>
<dbReference type="PANTHER" id="PTHR48078:SF6">
    <property type="entry name" value="L-THREONINE DEHYDRATASE CATABOLIC TDCB"/>
    <property type="match status" value="1"/>
</dbReference>
<dbReference type="GO" id="GO:0009097">
    <property type="term" value="P:isoleucine biosynthetic process"/>
    <property type="evidence" value="ECO:0007669"/>
    <property type="project" value="TreeGrafter"/>
</dbReference>
<reference evidence="8" key="1">
    <citation type="submission" date="2010-02" db="EMBL/GenBank/DDBJ databases">
        <title>Complete sequence of chromosome of Natrialba magadii ATCC 43099.</title>
        <authorList>
            <consortium name="US DOE Joint Genome Institute"/>
            <person name="Lucas S."/>
            <person name="Copeland A."/>
            <person name="Lapidus A."/>
            <person name="Cheng J.-F."/>
            <person name="Bruce D."/>
            <person name="Goodwin L."/>
            <person name="Pitluck S."/>
            <person name="Davenport K."/>
            <person name="Saunders E."/>
            <person name="Detter J.C."/>
            <person name="Han C."/>
            <person name="Tapia R."/>
            <person name="Land M."/>
            <person name="Hauser L."/>
            <person name="Kyrpides N."/>
            <person name="Mikhailova N."/>
            <person name="De Castro R.E."/>
            <person name="Maupin-Furlow J.A."/>
            <person name="Woyke T."/>
        </authorList>
    </citation>
    <scope>NUCLEOTIDE SEQUENCE [LARGE SCALE GENOMIC DNA]</scope>
    <source>
        <strain evidence="8">ATCC 43099 / DSM 3394 / CCM 3739 / CIP 104546 / IAM 13178 / JCM 8861 / NBRC 102185 / NCIMB 2190 / MS3</strain>
    </source>
</reference>
<dbReference type="PATRIC" id="fig|547559.17.peg.3514"/>
<accession>D3SRE7</accession>
<evidence type="ECO:0000256" key="2">
    <source>
        <dbReference type="ARBA" id="ARBA00022898"/>
    </source>
</evidence>
<reference evidence="6 8" key="2">
    <citation type="journal article" date="2012" name="BMC Genomics">
        <title>A comparative genomics perspective on the genetic content of the alkaliphilic haloarchaeon Natrialba magadii ATCC 43099T.</title>
        <authorList>
            <person name="Siddaramappa S."/>
            <person name="Challacombe J.F."/>
            <person name="Decastro R.E."/>
            <person name="Pfeiffer F."/>
            <person name="Sastre D.E."/>
            <person name="Gimenez M.I."/>
            <person name="Paggi R.A."/>
            <person name="Detter J.C."/>
            <person name="Davenport K.W."/>
            <person name="Goodwin L.A."/>
            <person name="Kyrpides N."/>
            <person name="Tapia R."/>
            <person name="Pitluck S."/>
            <person name="Lucas S."/>
            <person name="Woyke T."/>
            <person name="Maupin-Furlow J.A."/>
        </authorList>
    </citation>
    <scope>NUCLEOTIDE SEQUENCE [LARGE SCALE GENOMIC DNA]</scope>
    <source>
        <strain evidence="6">ATCC 43099</strain>
        <strain evidence="8">ATCC 43099 / DSM 3394 / CCM 3739 / CIP 104546 / IAM 13178 / JCM 8861 / NBRC 102185 / NCIMB 2190 / MS3</strain>
    </source>
</reference>
<dbReference type="RefSeq" id="WP_004216920.1">
    <property type="nucleotide sequence ID" value="NC_013922.1"/>
</dbReference>
<evidence type="ECO:0000313" key="9">
    <source>
        <dbReference type="Proteomes" id="UP000011543"/>
    </source>
</evidence>
<dbReference type="GO" id="GO:0006565">
    <property type="term" value="P:L-serine catabolic process"/>
    <property type="evidence" value="ECO:0007669"/>
    <property type="project" value="TreeGrafter"/>
</dbReference>
<evidence type="ECO:0000256" key="4">
    <source>
        <dbReference type="SAM" id="MobiDB-lite"/>
    </source>
</evidence>
<dbReference type="Pfam" id="PF00291">
    <property type="entry name" value="PALP"/>
    <property type="match status" value="1"/>
</dbReference>
<reference evidence="7 9" key="3">
    <citation type="journal article" date="2014" name="PLoS Genet.">
        <title>Phylogenetically driven sequencing of extremely halophilic archaea reveals strategies for static and dynamic osmo-response.</title>
        <authorList>
            <person name="Becker E.A."/>
            <person name="Seitzer P.M."/>
            <person name="Tritt A."/>
            <person name="Larsen D."/>
            <person name="Krusor M."/>
            <person name="Yao A.I."/>
            <person name="Wu D."/>
            <person name="Madern D."/>
            <person name="Eisen J.A."/>
            <person name="Darling A.E."/>
            <person name="Facciotti M.T."/>
        </authorList>
    </citation>
    <scope>NUCLEOTIDE SEQUENCE [LARGE SCALE GENOMIC DNA]</scope>
    <source>
        <strain evidence="9">ATCC 43099 / DSM 3394 / CCM 3739 / CIP 104546 / IAM 13178 / JCM 8861 / NBRC 102185 / NCIMB 2190 / MS3</strain>
        <strain evidence="7">MS-3</strain>
    </source>
</reference>
<protein>
    <submittedName>
        <fullName evidence="6">Threonine synthase</fullName>
        <ecNumber evidence="6">4.2.3.1</ecNumber>
    </submittedName>
</protein>
<dbReference type="GO" id="GO:0004794">
    <property type="term" value="F:threonine deaminase activity"/>
    <property type="evidence" value="ECO:0007669"/>
    <property type="project" value="TreeGrafter"/>
</dbReference>
<dbReference type="EMBL" id="AOHS01000056">
    <property type="protein sequence ID" value="ELY25308.1"/>
    <property type="molecule type" value="Genomic_DNA"/>
</dbReference>
<dbReference type="Gene3D" id="3.40.50.1100">
    <property type="match status" value="2"/>
</dbReference>
<evidence type="ECO:0000259" key="5">
    <source>
        <dbReference type="Pfam" id="PF00291"/>
    </source>
</evidence>
<dbReference type="CDD" id="cd01563">
    <property type="entry name" value="Thr-synth_1"/>
    <property type="match status" value="1"/>
</dbReference>
<dbReference type="InterPro" id="IPR001926">
    <property type="entry name" value="TrpB-like_PALP"/>
</dbReference>
<sequence>MTNEADPDPDPSAESESESESESDPELDAESVAETEPQTKPSVETTSTFTGLECYDCGETFNADEVTHRCPDCDGILDPTYDYDAIGAELDRETLESRSFDSMWRYEELLPFTRDSAVTMDEGATPLVDCPKLAEEMGVGRVLIKDEGRNPTGTFKDRGQTLAVTAAVRHGASEVALASAGNAGQSAAAYAGRAGLESNVYLPARSGFTNKAMVNVHGGDMNVVGGRIGDAGAAFEEGLAEHDEWYPLQTFVTPYRHEGKKTMFYELVEQLEWEVPDAICYPTGGGVGLVGMYKAAQEYVDLGLTDELPGFYAAQSAGCAPIVDAFDEGKDVHDPVETPDTICGGIEIPDPGASPWVLEALRESEGGAVATDDTEILDAAIQVAQHEGIEMAPTCAAAASGAWALAERGEFDGDETVVILNTGTGNKDADVLRSHLMSQGI</sequence>
<dbReference type="GO" id="GO:0003941">
    <property type="term" value="F:L-serine ammonia-lyase activity"/>
    <property type="evidence" value="ECO:0007669"/>
    <property type="project" value="TreeGrafter"/>
</dbReference>
<feature type="compositionally biased region" description="Polar residues" evidence="4">
    <location>
        <begin position="36"/>
        <end position="46"/>
    </location>
</feature>
<keyword evidence="8" id="KW-1185">Reference proteome</keyword>
<feature type="region of interest" description="Disordered" evidence="4">
    <location>
        <begin position="1"/>
        <end position="46"/>
    </location>
</feature>
<name>D3SRE7_NATMM</name>
<dbReference type="InterPro" id="IPR036052">
    <property type="entry name" value="TrpB-like_PALP_sf"/>
</dbReference>
<evidence type="ECO:0000313" key="7">
    <source>
        <dbReference type="EMBL" id="ELY25308.1"/>
    </source>
</evidence>
<dbReference type="Proteomes" id="UP000001879">
    <property type="component" value="Chromosome"/>
</dbReference>
<dbReference type="SUPFAM" id="SSF53686">
    <property type="entry name" value="Tryptophan synthase beta subunit-like PLP-dependent enzymes"/>
    <property type="match status" value="1"/>
</dbReference>
<keyword evidence="3 6" id="KW-0456">Lyase</keyword>
<feature type="compositionally biased region" description="Acidic residues" evidence="4">
    <location>
        <begin position="1"/>
        <end position="33"/>
    </location>
</feature>
<dbReference type="GeneID" id="8823899"/>
<gene>
    <name evidence="6" type="primary">thrC3</name>
    <name evidence="6" type="ordered locus">Nmag_1068</name>
    <name evidence="7" type="ORF">C500_17861</name>
</gene>
<dbReference type="Proteomes" id="UP000011543">
    <property type="component" value="Unassembled WGS sequence"/>
</dbReference>
<dbReference type="HOGENOM" id="CLU_028142_4_1_2"/>
<dbReference type="PANTHER" id="PTHR48078">
    <property type="entry name" value="THREONINE DEHYDRATASE, MITOCHONDRIAL-RELATED"/>
    <property type="match status" value="1"/>
</dbReference>
<dbReference type="InterPro" id="IPR050147">
    <property type="entry name" value="Ser/Thr_Dehydratase"/>
</dbReference>
<reference evidence="6" key="4">
    <citation type="submission" date="2016-09" db="EMBL/GenBank/DDBJ databases">
        <authorList>
            <person name="Pfeiffer F."/>
        </authorList>
    </citation>
    <scope>NUCLEOTIDE SEQUENCE</scope>
    <source>
        <strain evidence="6">ATCC 43099</strain>
    </source>
</reference>
<feature type="domain" description="Tryptophan synthase beta chain-like PALP" evidence="5">
    <location>
        <begin position="118"/>
        <end position="423"/>
    </location>
</feature>
<dbReference type="EMBL" id="CP001932">
    <property type="protein sequence ID" value="ADD04652.1"/>
    <property type="molecule type" value="Genomic_DNA"/>
</dbReference>
<dbReference type="STRING" id="547559.Nmag_1068"/>
<keyword evidence="2" id="KW-0663">Pyridoxal phosphate</keyword>
<dbReference type="GO" id="GO:0006567">
    <property type="term" value="P:L-threonine catabolic process"/>
    <property type="evidence" value="ECO:0007669"/>
    <property type="project" value="TreeGrafter"/>
</dbReference>